<dbReference type="SUPFAM" id="SSF53474">
    <property type="entry name" value="alpha/beta-Hydrolases"/>
    <property type="match status" value="1"/>
</dbReference>
<keyword evidence="3" id="KW-1185">Reference proteome</keyword>
<protein>
    <recommendedName>
        <fullName evidence="1">AB hydrolase-1 domain-containing protein</fullName>
    </recommendedName>
</protein>
<accession>A0A8T0J012</accession>
<feature type="domain" description="AB hydrolase-1" evidence="1">
    <location>
        <begin position="40"/>
        <end position="299"/>
    </location>
</feature>
<proteinExistence type="predicted"/>
<dbReference type="AlphaFoldDB" id="A0A8T0J012"/>
<dbReference type="PANTHER" id="PTHR45763">
    <property type="entry name" value="HYDROLASE, ALPHA/BETA FOLD FAMILY PROTEIN, EXPRESSED-RELATED"/>
    <property type="match status" value="1"/>
</dbReference>
<dbReference type="PANTHER" id="PTHR45763:SF46">
    <property type="entry name" value="AB HYDROLASE-1 DOMAIN-CONTAINING PROTEIN"/>
    <property type="match status" value="1"/>
</dbReference>
<organism evidence="2 3">
    <name type="scientific">Ceratodon purpureus</name>
    <name type="common">Fire moss</name>
    <name type="synonym">Dicranum purpureum</name>
    <dbReference type="NCBI Taxonomy" id="3225"/>
    <lineage>
        <taxon>Eukaryota</taxon>
        <taxon>Viridiplantae</taxon>
        <taxon>Streptophyta</taxon>
        <taxon>Embryophyta</taxon>
        <taxon>Bryophyta</taxon>
        <taxon>Bryophytina</taxon>
        <taxon>Bryopsida</taxon>
        <taxon>Dicranidae</taxon>
        <taxon>Pseudoditrichales</taxon>
        <taxon>Ditrichaceae</taxon>
        <taxon>Ceratodon</taxon>
    </lineage>
</organism>
<dbReference type="Proteomes" id="UP000822688">
    <property type="component" value="Chromosome 2"/>
</dbReference>
<comment type="caution">
    <text evidence="2">The sequence shown here is derived from an EMBL/GenBank/DDBJ whole genome shotgun (WGS) entry which is preliminary data.</text>
</comment>
<name>A0A8T0J012_CERPU</name>
<evidence type="ECO:0000313" key="3">
    <source>
        <dbReference type="Proteomes" id="UP000822688"/>
    </source>
</evidence>
<dbReference type="Pfam" id="PF00561">
    <property type="entry name" value="Abhydrolase_1"/>
    <property type="match status" value="1"/>
</dbReference>
<reference evidence="2" key="1">
    <citation type="submission" date="2020-06" db="EMBL/GenBank/DDBJ databases">
        <title>WGS assembly of Ceratodon purpureus strain R40.</title>
        <authorList>
            <person name="Carey S.B."/>
            <person name="Jenkins J."/>
            <person name="Shu S."/>
            <person name="Lovell J.T."/>
            <person name="Sreedasyam A."/>
            <person name="Maumus F."/>
            <person name="Tiley G.P."/>
            <person name="Fernandez-Pozo N."/>
            <person name="Barry K."/>
            <person name="Chen C."/>
            <person name="Wang M."/>
            <person name="Lipzen A."/>
            <person name="Daum C."/>
            <person name="Saski C.A."/>
            <person name="Payton A.C."/>
            <person name="Mcbreen J.C."/>
            <person name="Conrad R.E."/>
            <person name="Kollar L.M."/>
            <person name="Olsson S."/>
            <person name="Huttunen S."/>
            <person name="Landis J.B."/>
            <person name="Wickett N.J."/>
            <person name="Johnson M.G."/>
            <person name="Rensing S.A."/>
            <person name="Grimwood J."/>
            <person name="Schmutz J."/>
            <person name="Mcdaniel S.F."/>
        </authorList>
    </citation>
    <scope>NUCLEOTIDE SEQUENCE</scope>
    <source>
        <strain evidence="2">R40</strain>
    </source>
</reference>
<evidence type="ECO:0000259" key="1">
    <source>
        <dbReference type="Pfam" id="PF00561"/>
    </source>
</evidence>
<sequence length="366" mass="40226">MSTMALVKMNEDVKFVALPDGRRIAYREQGLGKETAKRSLLVLHGLGSSRVAGMPGVSESLLKEMGVRFVSIDRPGYGLSDFNPKQTFESAAKDVAHVADALELGQKIWLLGYSCGGAYCWGAARYIPERIAGIAMWAPVGNYSWKGISESERTKLIANITPRSRSTYGIVQRVPKWMLYAYVRYFIVPSVGAKWVEDAKNRLAPPDAQNLREISGDIMERDSIESAKQKGKGMAQDLLLISGDWGFELSDVQDVYQGSIHIFNGDQDLLVPLGLQQCIKKVLPDLVHLHDLEGEGHISAFCCNDKIHRETLECLFGGVGTTGEMDADKLDMGSEEQNGNQKVQNGSIVSETIKEGTSALNAPYLH</sequence>
<gene>
    <name evidence="2" type="ORF">KC19_2G228100</name>
</gene>
<dbReference type="EMBL" id="CM026422">
    <property type="protein sequence ID" value="KAG0588241.1"/>
    <property type="molecule type" value="Genomic_DNA"/>
</dbReference>
<dbReference type="Gene3D" id="3.40.50.1820">
    <property type="entry name" value="alpha/beta hydrolase"/>
    <property type="match status" value="1"/>
</dbReference>
<dbReference type="InterPro" id="IPR029058">
    <property type="entry name" value="AB_hydrolase_fold"/>
</dbReference>
<dbReference type="InterPro" id="IPR000073">
    <property type="entry name" value="AB_hydrolase_1"/>
</dbReference>
<evidence type="ECO:0000313" key="2">
    <source>
        <dbReference type="EMBL" id="KAG0588241.1"/>
    </source>
</evidence>